<evidence type="ECO:0000313" key="2">
    <source>
        <dbReference type="Proteomes" id="UP001157502"/>
    </source>
</evidence>
<dbReference type="EMBL" id="CM055752">
    <property type="protein sequence ID" value="KAJ7992136.1"/>
    <property type="molecule type" value="Genomic_DNA"/>
</dbReference>
<keyword evidence="2" id="KW-1185">Reference proteome</keyword>
<protein>
    <submittedName>
        <fullName evidence="1">Uncharacterized protein</fullName>
    </submittedName>
</protein>
<gene>
    <name evidence="1" type="ORF">DPEC_G00275410</name>
</gene>
<reference evidence="1" key="1">
    <citation type="submission" date="2021-05" db="EMBL/GenBank/DDBJ databases">
        <authorList>
            <person name="Pan Q."/>
            <person name="Jouanno E."/>
            <person name="Zahm M."/>
            <person name="Klopp C."/>
            <person name="Cabau C."/>
            <person name="Louis A."/>
            <person name="Berthelot C."/>
            <person name="Parey E."/>
            <person name="Roest Crollius H."/>
            <person name="Montfort J."/>
            <person name="Robinson-Rechavi M."/>
            <person name="Bouchez O."/>
            <person name="Lampietro C."/>
            <person name="Lopez Roques C."/>
            <person name="Donnadieu C."/>
            <person name="Postlethwait J."/>
            <person name="Bobe J."/>
            <person name="Dillon D."/>
            <person name="Chandos A."/>
            <person name="von Hippel F."/>
            <person name="Guiguen Y."/>
        </authorList>
    </citation>
    <scope>NUCLEOTIDE SEQUENCE</scope>
    <source>
        <strain evidence="1">YG-Jan2019</strain>
    </source>
</reference>
<proteinExistence type="predicted"/>
<accession>A0ACC2FL74</accession>
<sequence length="958" mass="104618">MFSFVDIRLALLLSATVLLARGQGEDDRTAGSCTLDGQFYNDRDVWKPEPCQICVCDSGTVMCDEVICEDTSDCPNPVIPHDECCPICPDDGFQEQQKVEGPSGNRGPKGDQALSRAHLTHNDITDQLVSPETMESPASLVFPDLQAPLDPLVSAETSPLRCLVASMRRAAQAFRFPAPWAPWVNVVPRDLPAQADLRVSLVPLVSLVRLVLLVPWVLVVQLDLLARMARMVSLASLVAQVTVDLPAHRELVDSQEPPAFPASRDTEDSAVLMELRETLALQDPRERAAPPVRTVPLEPWDPVVCLVREDVLAPLDPLVLVVMTVLLELLVLLVPPAQLVPLVSQAVPELRERLVPREPEVQRDPREPAVRLATPDPLALPALLVTTESTEHPDTRASLAPLVLQVLPASPDPAAPPEPRVLVVLPDTRDTLVRPELLVTRERLVLRERPAPLEFRDLLALLVRKAREECAVSPELLVFVDHPASVVVLVVAVFLVLMELLDPRVPLVSAVLADLPERRETLVRLVATASLVCPVPRVCLVALAALVPMERLAPLVTLVKMAAPDLQAPLEPEASPESWDSPDPREPLVRVASPVREDSWDPLALLVLQARMVMLALLVLLDLLGLLEREASRDPPAAPDSRVFPDPKEPLANLASPESRECPVRLEPLVLPVPEVTEVSPVSVVLLAHLDPLAHVEVPARPVTTVQRENKVLLAHPVPRAPPACRECPVSAALLACLDIRDTRVTKELRELMVPPVLDPLVPAVPLVSGVSLVPPDPLDSLDLLVLTARLVLRERLEITVPRVTPVPRDPLDPLEHPDLRVQLETPDPREPVVLLVPLVLLVSLVGLADLDLLAHLVTADPPDLQDLPERKDRRVTVARLGLPVVPVRSELLDPLVPRERRDNLAAMAPLEPLVTQDLTVSLEGVVLSVCPDREASAVSPAHLDNWENLASRDLVAP</sequence>
<organism evidence="1 2">
    <name type="scientific">Dallia pectoralis</name>
    <name type="common">Alaska blackfish</name>
    <dbReference type="NCBI Taxonomy" id="75939"/>
    <lineage>
        <taxon>Eukaryota</taxon>
        <taxon>Metazoa</taxon>
        <taxon>Chordata</taxon>
        <taxon>Craniata</taxon>
        <taxon>Vertebrata</taxon>
        <taxon>Euteleostomi</taxon>
        <taxon>Actinopterygii</taxon>
        <taxon>Neopterygii</taxon>
        <taxon>Teleostei</taxon>
        <taxon>Protacanthopterygii</taxon>
        <taxon>Esociformes</taxon>
        <taxon>Umbridae</taxon>
        <taxon>Dallia</taxon>
    </lineage>
</organism>
<dbReference type="Proteomes" id="UP001157502">
    <property type="component" value="Chromosome 25"/>
</dbReference>
<name>A0ACC2FL74_DALPE</name>
<comment type="caution">
    <text evidence="1">The sequence shown here is derived from an EMBL/GenBank/DDBJ whole genome shotgun (WGS) entry which is preliminary data.</text>
</comment>
<evidence type="ECO:0000313" key="1">
    <source>
        <dbReference type="EMBL" id="KAJ7992136.1"/>
    </source>
</evidence>